<evidence type="ECO:0000256" key="5">
    <source>
        <dbReference type="ARBA" id="ARBA00022786"/>
    </source>
</evidence>
<dbReference type="FunFam" id="1.20.1310.10:FF:000019">
    <property type="entry name" value="Cullin 1"/>
    <property type="match status" value="1"/>
</dbReference>
<dbReference type="InterPro" id="IPR019559">
    <property type="entry name" value="Cullin_neddylation_domain"/>
</dbReference>
<keyword evidence="13" id="KW-1185">Reference proteome</keyword>
<protein>
    <recommendedName>
        <fullName evidence="7">Cullin-1</fullName>
    </recommendedName>
</protein>
<dbReference type="Proteomes" id="UP000289886">
    <property type="component" value="Unassembled WGS sequence"/>
</dbReference>
<dbReference type="PROSITE" id="PS01256">
    <property type="entry name" value="CULLIN_1"/>
    <property type="match status" value="1"/>
</dbReference>
<dbReference type="InterPro" id="IPR016158">
    <property type="entry name" value="Cullin_homology"/>
</dbReference>
<dbReference type="FunFam" id="1.20.1310.10:FF:000023">
    <property type="entry name" value="cullin-1"/>
    <property type="match status" value="1"/>
</dbReference>
<comment type="similarity">
    <text evidence="2 8 9">Belongs to the cullin family.</text>
</comment>
<dbReference type="PANTHER" id="PTHR11932">
    <property type="entry name" value="CULLIN"/>
    <property type="match status" value="1"/>
</dbReference>
<feature type="region of interest" description="Disordered" evidence="10">
    <location>
        <begin position="61"/>
        <end position="80"/>
    </location>
</feature>
<dbReference type="InterPro" id="IPR036317">
    <property type="entry name" value="Cullin_homology_sf"/>
</dbReference>
<dbReference type="Pfam" id="PF10557">
    <property type="entry name" value="Cullin_Nedd8"/>
    <property type="match status" value="1"/>
</dbReference>
<dbReference type="SUPFAM" id="SSF75632">
    <property type="entry name" value="Cullin homology domain"/>
    <property type="match status" value="1"/>
</dbReference>
<dbReference type="AlphaFoldDB" id="A0A662YV93"/>
<keyword evidence="4" id="KW-1017">Isopeptide bond</keyword>
<dbReference type="SMART" id="SM00182">
    <property type="entry name" value="CULLIN"/>
    <property type="match status" value="1"/>
</dbReference>
<dbReference type="SMART" id="SM00884">
    <property type="entry name" value="Cullin_Nedd8"/>
    <property type="match status" value="1"/>
</dbReference>
<dbReference type="FunFam" id="4.10.1030.10:FF:000001">
    <property type="entry name" value="Putative Cullin-1"/>
    <property type="match status" value="1"/>
</dbReference>
<dbReference type="GO" id="GO:0031625">
    <property type="term" value="F:ubiquitin protein ligase binding"/>
    <property type="evidence" value="ECO:0007669"/>
    <property type="project" value="InterPro"/>
</dbReference>
<evidence type="ECO:0000256" key="8">
    <source>
        <dbReference type="PROSITE-ProRule" id="PRU00330"/>
    </source>
</evidence>
<dbReference type="GO" id="GO:0006915">
    <property type="term" value="P:apoptotic process"/>
    <property type="evidence" value="ECO:0007669"/>
    <property type="project" value="UniProtKB-ARBA"/>
</dbReference>
<dbReference type="Gene3D" id="4.10.1030.10">
    <property type="entry name" value="Ring Box Chain A, domain 5"/>
    <property type="match status" value="1"/>
</dbReference>
<reference evidence="12 13" key="1">
    <citation type="submission" date="2019-01" db="EMBL/GenBank/DDBJ databases">
        <title>Draft Genome and Complete Hox-Cluster Characterization of the Sterlet Sturgeon (Acipenser ruthenus).</title>
        <authorList>
            <person name="Wei Q."/>
        </authorList>
    </citation>
    <scope>NUCLEOTIDE SEQUENCE [LARGE SCALE GENOMIC DNA]</scope>
    <source>
        <strain evidence="12">WHYD16114868_AA</strain>
        <tissue evidence="12">Blood</tissue>
    </source>
</reference>
<evidence type="ECO:0000256" key="7">
    <source>
        <dbReference type="ARBA" id="ARBA00069612"/>
    </source>
</evidence>
<evidence type="ECO:0000256" key="3">
    <source>
        <dbReference type="ARBA" id="ARBA00022481"/>
    </source>
</evidence>
<dbReference type="InterPro" id="IPR036388">
    <property type="entry name" value="WH-like_DNA-bd_sf"/>
</dbReference>
<evidence type="ECO:0000256" key="10">
    <source>
        <dbReference type="SAM" id="MobiDB-lite"/>
    </source>
</evidence>
<keyword evidence="6" id="KW-0832">Ubl conjugation</keyword>
<name>A0A662YV93_ACIRT</name>
<evidence type="ECO:0000313" key="13">
    <source>
        <dbReference type="Proteomes" id="UP000289886"/>
    </source>
</evidence>
<dbReference type="FunFam" id="1.10.10.10:FF:000014">
    <property type="entry name" value="Cullin 1"/>
    <property type="match status" value="1"/>
</dbReference>
<dbReference type="Gene3D" id="1.10.10.10">
    <property type="entry name" value="Winged helix-like DNA-binding domain superfamily/Winged helix DNA-binding domain"/>
    <property type="match status" value="2"/>
</dbReference>
<dbReference type="InterPro" id="IPR001373">
    <property type="entry name" value="Cullin_N"/>
</dbReference>
<dbReference type="SUPFAM" id="SSF46785">
    <property type="entry name" value="Winged helix' DNA-binding domain"/>
    <property type="match status" value="1"/>
</dbReference>
<dbReference type="Pfam" id="PF00888">
    <property type="entry name" value="Cullin"/>
    <property type="match status" value="2"/>
</dbReference>
<comment type="pathway">
    <text evidence="1">Protein modification; protein ubiquitination.</text>
</comment>
<dbReference type="InterPro" id="IPR045093">
    <property type="entry name" value="Cullin"/>
</dbReference>
<gene>
    <name evidence="12" type="ORF">EOD39_9285</name>
</gene>
<evidence type="ECO:0000259" key="11">
    <source>
        <dbReference type="PROSITE" id="PS50069"/>
    </source>
</evidence>
<dbReference type="Gene3D" id="1.20.1310.10">
    <property type="entry name" value="Cullin Repeats"/>
    <property type="match status" value="4"/>
</dbReference>
<dbReference type="InterPro" id="IPR059120">
    <property type="entry name" value="Cullin-like_AB"/>
</dbReference>
<dbReference type="GO" id="GO:0031146">
    <property type="term" value="P:SCF-dependent proteasomal ubiquitin-dependent protein catabolic process"/>
    <property type="evidence" value="ECO:0007669"/>
    <property type="project" value="UniProtKB-ARBA"/>
</dbReference>
<evidence type="ECO:0000256" key="9">
    <source>
        <dbReference type="RuleBase" id="RU003829"/>
    </source>
</evidence>
<dbReference type="UniPathway" id="UPA00143"/>
<dbReference type="InterPro" id="IPR036390">
    <property type="entry name" value="WH_DNA-bd_sf"/>
</dbReference>
<dbReference type="SUPFAM" id="SSF74788">
    <property type="entry name" value="Cullin repeat-like"/>
    <property type="match status" value="1"/>
</dbReference>
<dbReference type="GO" id="GO:0019005">
    <property type="term" value="C:SCF ubiquitin ligase complex"/>
    <property type="evidence" value="ECO:0007669"/>
    <property type="project" value="UniProtKB-ARBA"/>
</dbReference>
<evidence type="ECO:0000256" key="1">
    <source>
        <dbReference type="ARBA" id="ARBA00004906"/>
    </source>
</evidence>
<dbReference type="Pfam" id="PF26557">
    <property type="entry name" value="Cullin_AB"/>
    <property type="match status" value="1"/>
</dbReference>
<dbReference type="FunFam" id="3.30.230.130:FF:000003">
    <property type="entry name" value="Cullin 2"/>
    <property type="match status" value="1"/>
</dbReference>
<dbReference type="FunFam" id="1.20.1310.10:FF:000011">
    <property type="entry name" value="Cullin 1"/>
    <property type="match status" value="1"/>
</dbReference>
<organism evidence="12 13">
    <name type="scientific">Acipenser ruthenus</name>
    <name type="common">Sterlet sturgeon</name>
    <dbReference type="NCBI Taxonomy" id="7906"/>
    <lineage>
        <taxon>Eukaryota</taxon>
        <taxon>Metazoa</taxon>
        <taxon>Chordata</taxon>
        <taxon>Craniata</taxon>
        <taxon>Vertebrata</taxon>
        <taxon>Euteleostomi</taxon>
        <taxon>Actinopterygii</taxon>
        <taxon>Chondrostei</taxon>
        <taxon>Acipenseriformes</taxon>
        <taxon>Acipenseridae</taxon>
        <taxon>Acipenser</taxon>
    </lineage>
</organism>
<proteinExistence type="inferred from homology"/>
<dbReference type="EMBL" id="SCEB01000167">
    <property type="protein sequence ID" value="RXN00548.1"/>
    <property type="molecule type" value="Genomic_DNA"/>
</dbReference>
<dbReference type="GO" id="GO:0070936">
    <property type="term" value="P:protein K48-linked ubiquitination"/>
    <property type="evidence" value="ECO:0007669"/>
    <property type="project" value="UniProtKB-ARBA"/>
</dbReference>
<evidence type="ECO:0000256" key="2">
    <source>
        <dbReference type="ARBA" id="ARBA00006019"/>
    </source>
</evidence>
<dbReference type="InterPro" id="IPR016157">
    <property type="entry name" value="Cullin_CS"/>
</dbReference>
<dbReference type="PROSITE" id="PS50069">
    <property type="entry name" value="CULLIN_2"/>
    <property type="match status" value="1"/>
</dbReference>
<accession>A0A662YV93</accession>
<keyword evidence="5" id="KW-0833">Ubl conjugation pathway</keyword>
<keyword evidence="3" id="KW-0488">Methylation</keyword>
<sequence>MSSNRSQNPHGLKQIGLDQIWDDLRAGIQQVYTRQSMAKSRYMELYTHVYNYCTSVHQSNQARGAGVPPSKPSKKAQTPGGAQFVGLELYKRLKEFLKNYLTNLLKDGEDLMDESVLKFYTQQWEDYRFSSKVLNGICAYLNRHWVRRECDEGRKGIYEIYSQRKHNLYLQNQIELGLNEDDAFAKGPTLSVYKEYFESQFLADTERFYTRESTEFLQQNPVTEYMKKAEARLLEEQRRVQVYLHESTQDELARKCEQVLIEKHLEIFHTEFQNLLDADKNEDLGRMYNLVSRITDGLGELKKLLETHIHNQGLAAIEKCGEAALNDPKMYVQTILDVHKKYNALVMSAFNNDAGFVAALDKACGRFINNNAVTKMAQSSSKSPELLARYCDSLLKKSSKNPEEAELEDTLNQVQACGFEYTSKLQRMFQDIGVSKDLNEQFKKHLSNSEPLDLDFSIQVLSSGSWPFQQSCTFALPSELERSYQRFTAFYASRHSGRKLTWLYHLSKGELVTNCFKNRYTLQASTFQMAILLQYNTEDIYTVQQLTDSTQIKIDILVQVLQILLKSKLLVLEDENANVDEVEFKPDTLIKLFLGYKNKKLRVNINVPMKTEQKQEQETTHKNIEEDRKLLIQAAIVRIMKMRKVLKHQQLLAEVLNQLSSRFKPRVPVIKKCIDILIEKEYLERVDGEKDTYSYLA</sequence>
<evidence type="ECO:0000256" key="6">
    <source>
        <dbReference type="ARBA" id="ARBA00022843"/>
    </source>
</evidence>
<comment type="caution">
    <text evidence="12">The sequence shown here is derived from an EMBL/GenBank/DDBJ whole genome shotgun (WGS) entry which is preliminary data.</text>
</comment>
<dbReference type="InterPro" id="IPR016159">
    <property type="entry name" value="Cullin_repeat-like_dom_sf"/>
</dbReference>
<evidence type="ECO:0000256" key="4">
    <source>
        <dbReference type="ARBA" id="ARBA00022499"/>
    </source>
</evidence>
<feature type="domain" description="Cullin family profile" evidence="11">
    <location>
        <begin position="385"/>
        <end position="565"/>
    </location>
</feature>
<dbReference type="FunFam" id="1.10.10.10:FF:000161">
    <property type="entry name" value="Cullin 1"/>
    <property type="match status" value="1"/>
</dbReference>
<evidence type="ECO:0000313" key="12">
    <source>
        <dbReference type="EMBL" id="RXN00548.1"/>
    </source>
</evidence>